<dbReference type="GO" id="GO:0000150">
    <property type="term" value="F:DNA strand exchange activity"/>
    <property type="evidence" value="ECO:0007669"/>
    <property type="project" value="InterPro"/>
</dbReference>
<dbReference type="PANTHER" id="PTHR30461:SF2">
    <property type="entry name" value="SERINE RECOMBINASE PINE-RELATED"/>
    <property type="match status" value="1"/>
</dbReference>
<dbReference type="PANTHER" id="PTHR30461">
    <property type="entry name" value="DNA-INVERTASE FROM LAMBDOID PROPHAGE"/>
    <property type="match status" value="1"/>
</dbReference>
<dbReference type="Gene3D" id="3.40.50.1390">
    <property type="entry name" value="Resolvase, N-terminal catalytic domain"/>
    <property type="match status" value="1"/>
</dbReference>
<dbReference type="InterPro" id="IPR006120">
    <property type="entry name" value="Resolvase_HTH_dom"/>
</dbReference>
<organism evidence="5 6">
    <name type="scientific">Vagococcus fluvialis</name>
    <dbReference type="NCBI Taxonomy" id="2738"/>
    <lineage>
        <taxon>Bacteria</taxon>
        <taxon>Bacillati</taxon>
        <taxon>Bacillota</taxon>
        <taxon>Bacilli</taxon>
        <taxon>Lactobacillales</taxon>
        <taxon>Enterococcaceae</taxon>
        <taxon>Vagococcus</taxon>
    </lineage>
</organism>
<comment type="similarity">
    <text evidence="1">Belongs to the site-specific recombinase resolvase family.</text>
</comment>
<dbReference type="InterPro" id="IPR036162">
    <property type="entry name" value="Resolvase-like_N_sf"/>
</dbReference>
<protein>
    <recommendedName>
        <fullName evidence="4">Resolvase/invertase-type recombinase catalytic domain-containing protein</fullName>
    </recommendedName>
</protein>
<dbReference type="SUPFAM" id="SSF46689">
    <property type="entry name" value="Homeodomain-like"/>
    <property type="match status" value="1"/>
</dbReference>
<dbReference type="Pfam" id="PF02796">
    <property type="entry name" value="HTH_7"/>
    <property type="match status" value="1"/>
</dbReference>
<keyword evidence="3" id="KW-0233">DNA recombination</keyword>
<evidence type="ECO:0000259" key="4">
    <source>
        <dbReference type="PROSITE" id="PS51736"/>
    </source>
</evidence>
<dbReference type="InterPro" id="IPR050639">
    <property type="entry name" value="SSR_resolvase"/>
</dbReference>
<dbReference type="Gene3D" id="1.10.10.60">
    <property type="entry name" value="Homeodomain-like"/>
    <property type="match status" value="1"/>
</dbReference>
<dbReference type="AlphaFoldDB" id="A0A430A1Q1"/>
<evidence type="ECO:0000313" key="6">
    <source>
        <dbReference type="Proteomes" id="UP000288197"/>
    </source>
</evidence>
<dbReference type="InterPro" id="IPR009057">
    <property type="entry name" value="Homeodomain-like_sf"/>
</dbReference>
<comment type="caution">
    <text evidence="5">The sequence shown here is derived from an EMBL/GenBank/DDBJ whole genome shotgun (WGS) entry which is preliminary data.</text>
</comment>
<gene>
    <name evidence="5" type="ORF">CBF32_10625</name>
</gene>
<reference evidence="5 6" key="1">
    <citation type="submission" date="2017-05" db="EMBL/GenBank/DDBJ databases">
        <title>Vagococcus spp. assemblies.</title>
        <authorList>
            <person name="Gulvik C.A."/>
        </authorList>
    </citation>
    <scope>NUCLEOTIDE SEQUENCE [LARGE SCALE GENOMIC DNA]</scope>
    <source>
        <strain evidence="5 6">NCFB 2497</strain>
    </source>
</reference>
<feature type="domain" description="Resolvase/invertase-type recombinase catalytic" evidence="4">
    <location>
        <begin position="13"/>
        <end position="148"/>
    </location>
</feature>
<evidence type="ECO:0000313" key="5">
    <source>
        <dbReference type="EMBL" id="RSU00310.1"/>
    </source>
</evidence>
<accession>A0A430A1Q1</accession>
<dbReference type="GO" id="GO:0003677">
    <property type="term" value="F:DNA binding"/>
    <property type="evidence" value="ECO:0007669"/>
    <property type="project" value="UniProtKB-KW"/>
</dbReference>
<dbReference type="EMBL" id="NGJX01000012">
    <property type="protein sequence ID" value="RSU00310.1"/>
    <property type="molecule type" value="Genomic_DNA"/>
</dbReference>
<evidence type="ECO:0000256" key="3">
    <source>
        <dbReference type="ARBA" id="ARBA00023172"/>
    </source>
</evidence>
<evidence type="ECO:0000256" key="2">
    <source>
        <dbReference type="ARBA" id="ARBA00023125"/>
    </source>
</evidence>
<dbReference type="Proteomes" id="UP000288197">
    <property type="component" value="Unassembled WGS sequence"/>
</dbReference>
<dbReference type="PROSITE" id="PS51736">
    <property type="entry name" value="RECOMBINASES_3"/>
    <property type="match status" value="1"/>
</dbReference>
<dbReference type="SMART" id="SM00857">
    <property type="entry name" value="Resolvase"/>
    <property type="match status" value="1"/>
</dbReference>
<evidence type="ECO:0000256" key="1">
    <source>
        <dbReference type="ARBA" id="ARBA00009913"/>
    </source>
</evidence>
<dbReference type="Pfam" id="PF00239">
    <property type="entry name" value="Resolvase"/>
    <property type="match status" value="1"/>
</dbReference>
<proteinExistence type="inferred from homology"/>
<name>A0A430A1Q1_9ENTE</name>
<keyword evidence="6" id="KW-1185">Reference proteome</keyword>
<keyword evidence="2" id="KW-0238">DNA-binding</keyword>
<sequence>MKIKNLQGETIMKTIGYVYASSEESYVKEQIEGLKSVNIETVTVEEELNEGISQNDDVLKEIVATLNSGDELVVYELRCLGKSIIQLAEFLAELKEKNIQLVVVKKGAAYSDIADGPYVEMILKIAEMEKMIIRERTTKGLQEARRKGRVGGRPKISEETIEQIRFLYNNNRYTLRQIAEECNISLGTAYKYVQER</sequence>
<dbReference type="SUPFAM" id="SSF53041">
    <property type="entry name" value="Resolvase-like"/>
    <property type="match status" value="1"/>
</dbReference>
<dbReference type="OrthoDB" id="9797501at2"/>
<dbReference type="InterPro" id="IPR006119">
    <property type="entry name" value="Resolv_N"/>
</dbReference>